<dbReference type="PROSITE" id="PS51257">
    <property type="entry name" value="PROKAR_LIPOPROTEIN"/>
    <property type="match status" value="1"/>
</dbReference>
<reference evidence="2" key="1">
    <citation type="submission" date="2021-02" db="EMBL/GenBank/DDBJ databases">
        <authorList>
            <person name="Nowell W R."/>
        </authorList>
    </citation>
    <scope>NUCLEOTIDE SEQUENCE</scope>
    <source>
        <strain evidence="2">Ploen Becks lab</strain>
    </source>
</reference>
<keyword evidence="3" id="KW-1185">Reference proteome</keyword>
<sequence>MVFNYKYLFISFILVALAGCLTMAKSIDFKDLNNNKQNEKRAITEWRFKRLGENALDNFDLYFQLVPKDPKIFSEKSQPFTYQLKMLPDDLYRKFQDSNEN</sequence>
<keyword evidence="1" id="KW-0732">Signal</keyword>
<organism evidence="2 3">
    <name type="scientific">Brachionus calyciflorus</name>
    <dbReference type="NCBI Taxonomy" id="104777"/>
    <lineage>
        <taxon>Eukaryota</taxon>
        <taxon>Metazoa</taxon>
        <taxon>Spiralia</taxon>
        <taxon>Gnathifera</taxon>
        <taxon>Rotifera</taxon>
        <taxon>Eurotatoria</taxon>
        <taxon>Monogononta</taxon>
        <taxon>Pseudotrocha</taxon>
        <taxon>Ploima</taxon>
        <taxon>Brachionidae</taxon>
        <taxon>Brachionus</taxon>
    </lineage>
</organism>
<accession>A0A814HPF7</accession>
<gene>
    <name evidence="2" type="ORF">OXX778_LOCUS17012</name>
</gene>
<evidence type="ECO:0000256" key="1">
    <source>
        <dbReference type="SAM" id="SignalP"/>
    </source>
</evidence>
<comment type="caution">
    <text evidence="2">The sequence shown here is derived from an EMBL/GenBank/DDBJ whole genome shotgun (WGS) entry which is preliminary data.</text>
</comment>
<evidence type="ECO:0008006" key="4">
    <source>
        <dbReference type="Google" id="ProtNLM"/>
    </source>
</evidence>
<dbReference type="AlphaFoldDB" id="A0A814HPF7"/>
<name>A0A814HPF7_9BILA</name>
<proteinExistence type="predicted"/>
<dbReference type="Proteomes" id="UP000663879">
    <property type="component" value="Unassembled WGS sequence"/>
</dbReference>
<evidence type="ECO:0000313" key="3">
    <source>
        <dbReference type="Proteomes" id="UP000663879"/>
    </source>
</evidence>
<feature type="chain" id="PRO_5032726759" description="Lipoprotein" evidence="1">
    <location>
        <begin position="27"/>
        <end position="101"/>
    </location>
</feature>
<protein>
    <recommendedName>
        <fullName evidence="4">Lipoprotein</fullName>
    </recommendedName>
</protein>
<dbReference type="EMBL" id="CAJNOC010004210">
    <property type="protein sequence ID" value="CAF1013540.1"/>
    <property type="molecule type" value="Genomic_DNA"/>
</dbReference>
<feature type="signal peptide" evidence="1">
    <location>
        <begin position="1"/>
        <end position="26"/>
    </location>
</feature>
<evidence type="ECO:0000313" key="2">
    <source>
        <dbReference type="EMBL" id="CAF1013540.1"/>
    </source>
</evidence>